<organism evidence="1 2">
    <name type="scientific">Mytilus galloprovincialis</name>
    <name type="common">Mediterranean mussel</name>
    <dbReference type="NCBI Taxonomy" id="29158"/>
    <lineage>
        <taxon>Eukaryota</taxon>
        <taxon>Metazoa</taxon>
        <taxon>Spiralia</taxon>
        <taxon>Lophotrochozoa</taxon>
        <taxon>Mollusca</taxon>
        <taxon>Bivalvia</taxon>
        <taxon>Autobranchia</taxon>
        <taxon>Pteriomorphia</taxon>
        <taxon>Mytilida</taxon>
        <taxon>Mytiloidea</taxon>
        <taxon>Mytilidae</taxon>
        <taxon>Mytilinae</taxon>
        <taxon>Mytilus</taxon>
    </lineage>
</organism>
<name>A0A8B6EWA8_MYTGA</name>
<dbReference type="OrthoDB" id="7701707at2759"/>
<gene>
    <name evidence="1" type="ORF">MGAL_10B056513</name>
</gene>
<protein>
    <submittedName>
        <fullName evidence="1">Uncharacterized protein</fullName>
    </submittedName>
</protein>
<dbReference type="Gene3D" id="2.40.70.10">
    <property type="entry name" value="Acid Proteases"/>
    <property type="match status" value="1"/>
</dbReference>
<dbReference type="AlphaFoldDB" id="A0A8B6EWA8"/>
<dbReference type="InterPro" id="IPR021109">
    <property type="entry name" value="Peptidase_aspartic_dom_sf"/>
</dbReference>
<sequence length="172" mass="19655">MEKGEQRKECKVRITEKGERWPMTELNFGLIKNSVVVSHIDSRLQSKTDKSTHHFTTHLQNKQFNVISTLDSKRYHSKHKNHSIKCFVDTGATISCCSVSLFKHLHINDTCIEQSNIHDCVGVGGEIHTIIGFAELPIDIGHLVFVQNFHFFKVKPAIDFSFGLCVEEQGRY</sequence>
<keyword evidence="2" id="KW-1185">Reference proteome</keyword>
<dbReference type="CDD" id="cd00303">
    <property type="entry name" value="retropepsin_like"/>
    <property type="match status" value="1"/>
</dbReference>
<comment type="caution">
    <text evidence="1">The sequence shown here is derived from an EMBL/GenBank/DDBJ whole genome shotgun (WGS) entry which is preliminary data.</text>
</comment>
<proteinExistence type="predicted"/>
<reference evidence="1" key="1">
    <citation type="submission" date="2018-11" db="EMBL/GenBank/DDBJ databases">
        <authorList>
            <person name="Alioto T."/>
            <person name="Alioto T."/>
        </authorList>
    </citation>
    <scope>NUCLEOTIDE SEQUENCE</scope>
</reference>
<evidence type="ECO:0000313" key="1">
    <source>
        <dbReference type="EMBL" id="VDI41050.1"/>
    </source>
</evidence>
<dbReference type="SUPFAM" id="SSF50630">
    <property type="entry name" value="Acid proteases"/>
    <property type="match status" value="1"/>
</dbReference>
<accession>A0A8B6EWA8</accession>
<dbReference type="Proteomes" id="UP000596742">
    <property type="component" value="Unassembled WGS sequence"/>
</dbReference>
<evidence type="ECO:0000313" key="2">
    <source>
        <dbReference type="Proteomes" id="UP000596742"/>
    </source>
</evidence>
<dbReference type="EMBL" id="UYJE01005860">
    <property type="protein sequence ID" value="VDI41050.1"/>
    <property type="molecule type" value="Genomic_DNA"/>
</dbReference>